<dbReference type="GeneID" id="108562433"/>
<dbReference type="SUPFAM" id="SSF47473">
    <property type="entry name" value="EF-hand"/>
    <property type="match status" value="1"/>
</dbReference>
<dbReference type="Gene3D" id="3.40.50.450">
    <property type="match status" value="2"/>
</dbReference>
<reference evidence="3" key="1">
    <citation type="submission" date="2025-08" db="UniProtKB">
        <authorList>
            <consortium name="RefSeq"/>
        </authorList>
    </citation>
    <scope>IDENTIFICATION</scope>
    <source>
        <tissue evidence="3">Whole Larva</tissue>
    </source>
</reference>
<dbReference type="Gene3D" id="1.10.238.10">
    <property type="entry name" value="EF-hand"/>
    <property type="match status" value="1"/>
</dbReference>
<evidence type="ECO:0000313" key="2">
    <source>
        <dbReference type="Proteomes" id="UP000695000"/>
    </source>
</evidence>
<sequence>MKVYNTISVHLDGKFHIPGDSVQAGFNDMQLYPSKTQVSEMLQCAKQVGRRNGTSFLTFGEFCIYVREMQRTKTIRKLPTQRANNKNAISNCEVFLGGSCNPTTWRTDTAIPELKKHGITYYNPQVSMWAPELVAKEHDAKQKASLLLYVVDSQTRSVAGMIEVSYLVAAGRCVVLVTHPYREGQSIMDEPITNQEYEDLVSGQTSLLALVKSQGIKVHNNLTTALQCTTHILRNATINNGMSAEEQITHKLRTLKDAFDSVDADGNGEISLGNVINAYYRLTNRMIDVSQLLSYLGVGQCDDSARTRISFEQFCALVAEFSADGCESFASSDGKFSTAFKTLKKCIGWFGNQRRRNQAGNTNGRIKAEQQHHNQWLAQVYLGGSCETRNGWRESVIPLLKKHGVTYYNPAIREFDGISNLNESAVLHRKKNMDKSKVLLFNITEDTRSLTTMILAAHYIGLDRNVVLCVQQLPIDGLEIKGEALSKQAIKDYNRGRVYLSDLAKRKQVPVFEDINEAIKCAIDRSR</sequence>
<dbReference type="Pfam" id="PF15891">
    <property type="entry name" value="Nuc_deoxyri_tr2"/>
    <property type="match status" value="2"/>
</dbReference>
<proteinExistence type="predicted"/>
<accession>A0ABM1MNV2</accession>
<dbReference type="PANTHER" id="PTHR36300">
    <property type="entry name" value="RAW, ISOFORM A"/>
    <property type="match status" value="1"/>
</dbReference>
<gene>
    <name evidence="3" type="primary">LOC108562433</name>
</gene>
<dbReference type="RefSeq" id="XP_017776252.1">
    <property type="nucleotide sequence ID" value="XM_017920763.1"/>
</dbReference>
<dbReference type="PANTHER" id="PTHR36300:SF1">
    <property type="entry name" value="RAW, ISOFORM A"/>
    <property type="match status" value="1"/>
</dbReference>
<evidence type="ECO:0000259" key="1">
    <source>
        <dbReference type="PROSITE" id="PS50222"/>
    </source>
</evidence>
<dbReference type="InterPro" id="IPR011992">
    <property type="entry name" value="EF-hand-dom_pair"/>
</dbReference>
<feature type="domain" description="EF-hand" evidence="1">
    <location>
        <begin position="250"/>
        <end position="285"/>
    </location>
</feature>
<name>A0ABM1MNV2_NICVS</name>
<dbReference type="InterPro" id="IPR039470">
    <property type="entry name" value="Nuc_deoxyri_tr2"/>
</dbReference>
<keyword evidence="2" id="KW-1185">Reference proteome</keyword>
<dbReference type="InterPro" id="IPR002048">
    <property type="entry name" value="EF_hand_dom"/>
</dbReference>
<dbReference type="Proteomes" id="UP000695000">
    <property type="component" value="Unplaced"/>
</dbReference>
<protein>
    <submittedName>
        <fullName evidence="3">Uncharacterized protein LOC108562433 isoform X1</fullName>
    </submittedName>
</protein>
<organism evidence="2 3">
    <name type="scientific">Nicrophorus vespilloides</name>
    <name type="common">Boreal carrion beetle</name>
    <dbReference type="NCBI Taxonomy" id="110193"/>
    <lineage>
        <taxon>Eukaryota</taxon>
        <taxon>Metazoa</taxon>
        <taxon>Ecdysozoa</taxon>
        <taxon>Arthropoda</taxon>
        <taxon>Hexapoda</taxon>
        <taxon>Insecta</taxon>
        <taxon>Pterygota</taxon>
        <taxon>Neoptera</taxon>
        <taxon>Endopterygota</taxon>
        <taxon>Coleoptera</taxon>
        <taxon>Polyphaga</taxon>
        <taxon>Staphyliniformia</taxon>
        <taxon>Silphidae</taxon>
        <taxon>Nicrophorinae</taxon>
        <taxon>Nicrophorus</taxon>
    </lineage>
</organism>
<evidence type="ECO:0000313" key="3">
    <source>
        <dbReference type="RefSeq" id="XP_017776252.1"/>
    </source>
</evidence>
<dbReference type="PROSITE" id="PS50222">
    <property type="entry name" value="EF_HAND_2"/>
    <property type="match status" value="1"/>
</dbReference>